<evidence type="ECO:0000313" key="2">
    <source>
        <dbReference type="EMBL" id="KAK8997873.1"/>
    </source>
</evidence>
<gene>
    <name evidence="2" type="ORF">V6N11_012409</name>
</gene>
<evidence type="ECO:0000256" key="1">
    <source>
        <dbReference type="SAM" id="Phobius"/>
    </source>
</evidence>
<feature type="transmembrane region" description="Helical" evidence="1">
    <location>
        <begin position="12"/>
        <end position="30"/>
    </location>
</feature>
<keyword evidence="1" id="KW-0472">Membrane</keyword>
<comment type="caution">
    <text evidence="2">The sequence shown here is derived from an EMBL/GenBank/DDBJ whole genome shotgun (WGS) entry which is preliminary data.</text>
</comment>
<evidence type="ECO:0000313" key="3">
    <source>
        <dbReference type="Proteomes" id="UP001396334"/>
    </source>
</evidence>
<dbReference type="EMBL" id="JBBPBN010000042">
    <property type="protein sequence ID" value="KAK8997873.1"/>
    <property type="molecule type" value="Genomic_DNA"/>
</dbReference>
<reference evidence="2 3" key="1">
    <citation type="journal article" date="2024" name="G3 (Bethesda)">
        <title>Genome assembly of Hibiscus sabdariffa L. provides insights into metabolisms of medicinal natural products.</title>
        <authorList>
            <person name="Kim T."/>
        </authorList>
    </citation>
    <scope>NUCLEOTIDE SEQUENCE [LARGE SCALE GENOMIC DNA]</scope>
    <source>
        <strain evidence="2">TK-2024</strain>
        <tissue evidence="2">Old leaves</tissue>
    </source>
</reference>
<name>A0ABR2QB13_9ROSI</name>
<proteinExistence type="predicted"/>
<sequence>MVSGAIRPGDYAFTFSKLFIVVLVQFSISLGRISYSFASFTTWVEGVHSTGFPLVLSEQLGGRGNTFANSRGRARLKEHEMVFPSPIASSDGSAPCEVGDVSIPLFVVSPATTVDAACSNLVVDSLLLQSVEATVGSSSRVSIQINENGNSVSPTADQFSSGSQTPITSVRGLSSSSTADIFMPTWDSSVPAAGLSINDFSPMVSPHPVVSPVNHLSPSTNLDSSAVDVCPSKGVENVHPMVTRGKKWYTKA</sequence>
<dbReference type="Proteomes" id="UP001396334">
    <property type="component" value="Unassembled WGS sequence"/>
</dbReference>
<keyword evidence="3" id="KW-1185">Reference proteome</keyword>
<keyword evidence="1" id="KW-0812">Transmembrane</keyword>
<organism evidence="2 3">
    <name type="scientific">Hibiscus sabdariffa</name>
    <name type="common">roselle</name>
    <dbReference type="NCBI Taxonomy" id="183260"/>
    <lineage>
        <taxon>Eukaryota</taxon>
        <taxon>Viridiplantae</taxon>
        <taxon>Streptophyta</taxon>
        <taxon>Embryophyta</taxon>
        <taxon>Tracheophyta</taxon>
        <taxon>Spermatophyta</taxon>
        <taxon>Magnoliopsida</taxon>
        <taxon>eudicotyledons</taxon>
        <taxon>Gunneridae</taxon>
        <taxon>Pentapetalae</taxon>
        <taxon>rosids</taxon>
        <taxon>malvids</taxon>
        <taxon>Malvales</taxon>
        <taxon>Malvaceae</taxon>
        <taxon>Malvoideae</taxon>
        <taxon>Hibiscus</taxon>
    </lineage>
</organism>
<accession>A0ABR2QB13</accession>
<protein>
    <submittedName>
        <fullName evidence="2">Uncharacterized protein</fullName>
    </submittedName>
</protein>
<keyword evidence="1" id="KW-1133">Transmembrane helix</keyword>